<dbReference type="AlphaFoldDB" id="R4Z3C3"/>
<dbReference type="Proteomes" id="UP000018291">
    <property type="component" value="Unassembled WGS sequence"/>
</dbReference>
<dbReference type="GO" id="GO:0016787">
    <property type="term" value="F:hydrolase activity"/>
    <property type="evidence" value="ECO:0007669"/>
    <property type="project" value="UniProtKB-KW"/>
</dbReference>
<gene>
    <name evidence="6" type="ORF">BN381_70118</name>
</gene>
<dbReference type="InterPro" id="IPR008201">
    <property type="entry name" value="HepT-like"/>
</dbReference>
<accession>R4Z3C3</accession>
<dbReference type="STRING" id="1229780.BN381_70118"/>
<dbReference type="Pfam" id="PF01934">
    <property type="entry name" value="HepT-like"/>
    <property type="match status" value="1"/>
</dbReference>
<dbReference type="GO" id="GO:0004540">
    <property type="term" value="F:RNA nuclease activity"/>
    <property type="evidence" value="ECO:0007669"/>
    <property type="project" value="InterPro"/>
</dbReference>
<dbReference type="RefSeq" id="WP_012230093.1">
    <property type="nucleotide sequence ID" value="NZ_HG422565.1"/>
</dbReference>
<comment type="caution">
    <text evidence="6">The sequence shown here is derived from an EMBL/GenBank/DDBJ whole genome shotgun (WGS) entry which is preliminary data.</text>
</comment>
<dbReference type="HOGENOM" id="CLU_142825_3_3_11"/>
<organism evidence="6 7">
    <name type="scientific">Candidatus Neomicrothrix parvicella RN1</name>
    <dbReference type="NCBI Taxonomy" id="1229780"/>
    <lineage>
        <taxon>Bacteria</taxon>
        <taxon>Bacillati</taxon>
        <taxon>Actinomycetota</taxon>
        <taxon>Acidimicrobiia</taxon>
        <taxon>Acidimicrobiales</taxon>
        <taxon>Microthrixaceae</taxon>
        <taxon>Candidatus Neomicrothrix</taxon>
    </lineage>
</organism>
<protein>
    <submittedName>
        <fullName evidence="6">Putative Nucleotidyltransferase</fullName>
    </submittedName>
</protein>
<evidence type="ECO:0000256" key="3">
    <source>
        <dbReference type="ARBA" id="ARBA00022722"/>
    </source>
</evidence>
<evidence type="ECO:0000256" key="5">
    <source>
        <dbReference type="ARBA" id="ARBA00022801"/>
    </source>
</evidence>
<dbReference type="InterPro" id="IPR051813">
    <property type="entry name" value="HepT_RNase_toxin"/>
</dbReference>
<keyword evidence="1" id="KW-0597">Phosphoprotein</keyword>
<evidence type="ECO:0000313" key="7">
    <source>
        <dbReference type="Proteomes" id="UP000018291"/>
    </source>
</evidence>
<keyword evidence="2" id="KW-1277">Toxin-antitoxin system</keyword>
<proteinExistence type="predicted"/>
<keyword evidence="4" id="KW-0547">Nucleotide-binding</keyword>
<dbReference type="GO" id="GO:0000166">
    <property type="term" value="F:nucleotide binding"/>
    <property type="evidence" value="ECO:0007669"/>
    <property type="project" value="UniProtKB-KW"/>
</dbReference>
<dbReference type="PANTHER" id="PTHR34139">
    <property type="entry name" value="UPF0331 PROTEIN MJ0127"/>
    <property type="match status" value="1"/>
</dbReference>
<name>R4Z3C3_9ACTN</name>
<keyword evidence="7" id="KW-1185">Reference proteome</keyword>
<dbReference type="GO" id="GO:0110001">
    <property type="term" value="C:toxin-antitoxin complex"/>
    <property type="evidence" value="ECO:0007669"/>
    <property type="project" value="InterPro"/>
</dbReference>
<dbReference type="EMBL" id="CANL01000067">
    <property type="protein sequence ID" value="CCM65419.1"/>
    <property type="molecule type" value="Genomic_DNA"/>
</dbReference>
<sequence length="112" mass="12339">MREDSDLVLDMIEMCDLILEHAADPDRMEVDPVVQAAAQRWIEVLGEAASKMSAEVKAAHPEIPWRDIVGTRVILAHAYFHIDPAVIGQVISADVPTLRRQLDTVLADLADG</sequence>
<keyword evidence="5" id="KW-0378">Hydrolase</keyword>
<reference evidence="6 7" key="1">
    <citation type="journal article" date="2013" name="ISME J.">
        <title>Metabolic model for the filamentous 'Candidatus Microthrix parvicella' based on genomic and metagenomic analyses.</title>
        <authorList>
            <person name="Jon McIlroy S."/>
            <person name="Kristiansen R."/>
            <person name="Albertsen M."/>
            <person name="Michael Karst S."/>
            <person name="Rossetti S."/>
            <person name="Lund Nielsen J."/>
            <person name="Tandoi V."/>
            <person name="James Seviour R."/>
            <person name="Nielsen P.H."/>
        </authorList>
    </citation>
    <scope>NUCLEOTIDE SEQUENCE [LARGE SCALE GENOMIC DNA]</scope>
    <source>
        <strain evidence="6 7">RN1</strain>
    </source>
</reference>
<evidence type="ECO:0000256" key="1">
    <source>
        <dbReference type="ARBA" id="ARBA00022553"/>
    </source>
</evidence>
<dbReference type="eggNOG" id="COG2361">
    <property type="taxonomic scope" value="Bacteria"/>
</dbReference>
<keyword evidence="3" id="KW-0540">Nuclease</keyword>
<evidence type="ECO:0000256" key="2">
    <source>
        <dbReference type="ARBA" id="ARBA00022649"/>
    </source>
</evidence>
<dbReference type="PANTHER" id="PTHR34139:SF1">
    <property type="entry name" value="RNASE MJ1380-RELATED"/>
    <property type="match status" value="1"/>
</dbReference>
<evidence type="ECO:0000256" key="4">
    <source>
        <dbReference type="ARBA" id="ARBA00022741"/>
    </source>
</evidence>
<dbReference type="OrthoDB" id="159782at2"/>
<evidence type="ECO:0000313" key="6">
    <source>
        <dbReference type="EMBL" id="CCM65419.1"/>
    </source>
</evidence>
<keyword evidence="6" id="KW-0808">Transferase</keyword>
<dbReference type="GO" id="GO:0016740">
    <property type="term" value="F:transferase activity"/>
    <property type="evidence" value="ECO:0007669"/>
    <property type="project" value="UniProtKB-KW"/>
</dbReference>